<reference evidence="2 3" key="1">
    <citation type="journal article" date="2015" name="Sci. Rep.">
        <title>Chromosome-level genome map provides insights into diverse defense mechanisms in the medicinal fungus Ganoderma sinense.</title>
        <authorList>
            <person name="Zhu Y."/>
            <person name="Xu J."/>
            <person name="Sun C."/>
            <person name="Zhou S."/>
            <person name="Xu H."/>
            <person name="Nelson D.R."/>
            <person name="Qian J."/>
            <person name="Song J."/>
            <person name="Luo H."/>
            <person name="Xiang L."/>
            <person name="Li Y."/>
            <person name="Xu Z."/>
            <person name="Ji A."/>
            <person name="Wang L."/>
            <person name="Lu S."/>
            <person name="Hayward A."/>
            <person name="Sun W."/>
            <person name="Li X."/>
            <person name="Schwartz D.C."/>
            <person name="Wang Y."/>
            <person name="Chen S."/>
        </authorList>
    </citation>
    <scope>NUCLEOTIDE SEQUENCE [LARGE SCALE GENOMIC DNA]</scope>
    <source>
        <strain evidence="2 3">ZZ0214-1</strain>
    </source>
</reference>
<accession>A0A2G8RX48</accession>
<feature type="signal peptide" evidence="1">
    <location>
        <begin position="1"/>
        <end position="22"/>
    </location>
</feature>
<name>A0A2G8RX48_9APHY</name>
<dbReference type="Proteomes" id="UP000230002">
    <property type="component" value="Unassembled WGS sequence"/>
</dbReference>
<dbReference type="EMBL" id="AYKW01000045">
    <property type="protein sequence ID" value="PIL26064.1"/>
    <property type="molecule type" value="Genomic_DNA"/>
</dbReference>
<dbReference type="OrthoDB" id="2755266at2759"/>
<organism evidence="2 3">
    <name type="scientific">Ganoderma sinense ZZ0214-1</name>
    <dbReference type="NCBI Taxonomy" id="1077348"/>
    <lineage>
        <taxon>Eukaryota</taxon>
        <taxon>Fungi</taxon>
        <taxon>Dikarya</taxon>
        <taxon>Basidiomycota</taxon>
        <taxon>Agaricomycotina</taxon>
        <taxon>Agaricomycetes</taxon>
        <taxon>Polyporales</taxon>
        <taxon>Polyporaceae</taxon>
        <taxon>Ganoderma</taxon>
    </lineage>
</organism>
<evidence type="ECO:0000313" key="3">
    <source>
        <dbReference type="Proteomes" id="UP000230002"/>
    </source>
</evidence>
<feature type="chain" id="PRO_5013923530" evidence="1">
    <location>
        <begin position="23"/>
        <end position="168"/>
    </location>
</feature>
<dbReference type="AlphaFoldDB" id="A0A2G8RX48"/>
<evidence type="ECO:0000313" key="2">
    <source>
        <dbReference type="EMBL" id="PIL26064.1"/>
    </source>
</evidence>
<comment type="caution">
    <text evidence="2">The sequence shown here is derived from an EMBL/GenBank/DDBJ whole genome shotgun (WGS) entry which is preliminary data.</text>
</comment>
<gene>
    <name evidence="2" type="ORF">GSI_11818</name>
</gene>
<sequence length="168" mass="16617">MLFKPSSILVLLSALSYHCVSGAVVSLPVLDANPDQAIAAKFLGTDAQGHTSWSIGPGTPSGSLTDTDFPAVTLVAGATDAHEFGVSQTAFDGATLSITASEGCAFATPASGGVVSGTCSGLGQVVGVVSSTTTTGTITTAYTTLATLVPVQVPDRPAGVLVLIAAFM</sequence>
<keyword evidence="3" id="KW-1185">Reference proteome</keyword>
<proteinExistence type="predicted"/>
<evidence type="ECO:0000256" key="1">
    <source>
        <dbReference type="SAM" id="SignalP"/>
    </source>
</evidence>
<keyword evidence="1" id="KW-0732">Signal</keyword>
<protein>
    <submittedName>
        <fullName evidence="2">Uncharacterized protein</fullName>
    </submittedName>
</protein>